<reference evidence="3" key="1">
    <citation type="submission" date="2024-04" db="EMBL/GenBank/DDBJ databases">
        <title>Phylogenomic analyses of a clade within the roseobacter group suggest taxonomic reassignments of species of the genera Aestuariivita, Citreicella, Loktanella, Nautella, Pelagibaca, Ruegeria, Thalassobius, Thiobacimonas and Tropicibacter, and the proposal o.</title>
        <authorList>
            <person name="Jeon C.O."/>
        </authorList>
    </citation>
    <scope>NUCLEOTIDE SEQUENCE [LARGE SCALE GENOMIC DNA]</scope>
    <source>
        <strain evidence="3">BS5-3</strain>
    </source>
</reference>
<organism evidence="2 3">
    <name type="scientific">Yoonia phaeophyticola</name>
    <dbReference type="NCBI Taxonomy" id="3137369"/>
    <lineage>
        <taxon>Bacteria</taxon>
        <taxon>Pseudomonadati</taxon>
        <taxon>Pseudomonadota</taxon>
        <taxon>Alphaproteobacteria</taxon>
        <taxon>Rhodobacterales</taxon>
        <taxon>Paracoccaceae</taxon>
        <taxon>Yoonia</taxon>
    </lineage>
</organism>
<dbReference type="CDD" id="cd00761">
    <property type="entry name" value="Glyco_tranf_GTA_type"/>
    <property type="match status" value="1"/>
</dbReference>
<evidence type="ECO:0000313" key="3">
    <source>
        <dbReference type="Proteomes" id="UP001440612"/>
    </source>
</evidence>
<gene>
    <name evidence="2" type="ORF">AABB29_12835</name>
</gene>
<dbReference type="SUPFAM" id="SSF53448">
    <property type="entry name" value="Nucleotide-diphospho-sugar transferases"/>
    <property type="match status" value="1"/>
</dbReference>
<proteinExistence type="predicted"/>
<dbReference type="Pfam" id="PF00535">
    <property type="entry name" value="Glycos_transf_2"/>
    <property type="match status" value="1"/>
</dbReference>
<evidence type="ECO:0000259" key="1">
    <source>
        <dbReference type="Pfam" id="PF00535"/>
    </source>
</evidence>
<dbReference type="PANTHER" id="PTHR22916">
    <property type="entry name" value="GLYCOSYLTRANSFERASE"/>
    <property type="match status" value="1"/>
</dbReference>
<evidence type="ECO:0000313" key="2">
    <source>
        <dbReference type="EMBL" id="WZC47785.1"/>
    </source>
</evidence>
<feature type="domain" description="Glycosyltransferase 2-like" evidence="1">
    <location>
        <begin position="5"/>
        <end position="162"/>
    </location>
</feature>
<protein>
    <submittedName>
        <fullName evidence="2">Glycosyltransferase family 2 protein</fullName>
    </submittedName>
</protein>
<dbReference type="RefSeq" id="WP_341365905.1">
    <property type="nucleotide sequence ID" value="NZ_CP150951.2"/>
</dbReference>
<dbReference type="InterPro" id="IPR001173">
    <property type="entry name" value="Glyco_trans_2-like"/>
</dbReference>
<sequence>MPVFSIVMPCFNAAETILQTLESIRAQTCQEWELICVDDGSTDLTRDLIADAAKHDRRIRLAYNPGKGPSAARNFGATHLASGTYIAFCDADDLWTTDKLAETQSIFSTLEVDATFGKIGFFQDDPNLAQVFSTVPTIPLSIQMLLGENPVCTMSNITIRRRSWAAFGGFDPAVVHNEDLEWLIRIVGQGGIIQGNQNLQVWYRSSPNGLSADLPAMQSGRAHAIRTAQGFGVAVSNAAEAIHKRYLVRRALRLGHDRTWAAKIACAGFLQSPKGFMSPPRRGVLTLAAALLNLGLPRYISRAFFSH</sequence>
<dbReference type="Proteomes" id="UP001440612">
    <property type="component" value="Chromosome"/>
</dbReference>
<keyword evidence="3" id="KW-1185">Reference proteome</keyword>
<name>A0ABZ2V016_9RHOB</name>
<dbReference type="Gene3D" id="3.90.550.10">
    <property type="entry name" value="Spore Coat Polysaccharide Biosynthesis Protein SpsA, Chain A"/>
    <property type="match status" value="1"/>
</dbReference>
<accession>A0ABZ2V016</accession>
<dbReference type="PANTHER" id="PTHR22916:SF3">
    <property type="entry name" value="UDP-GLCNAC:BETAGAL BETA-1,3-N-ACETYLGLUCOSAMINYLTRANSFERASE-LIKE PROTEIN 1"/>
    <property type="match status" value="1"/>
</dbReference>
<dbReference type="InterPro" id="IPR029044">
    <property type="entry name" value="Nucleotide-diphossugar_trans"/>
</dbReference>
<dbReference type="EMBL" id="CP150951">
    <property type="protein sequence ID" value="WZC47785.1"/>
    <property type="molecule type" value="Genomic_DNA"/>
</dbReference>